<feature type="region of interest" description="Disordered" evidence="1">
    <location>
        <begin position="388"/>
        <end position="411"/>
    </location>
</feature>
<dbReference type="EMBL" id="LNIX01000001">
    <property type="protein sequence ID" value="OXA64769.1"/>
    <property type="molecule type" value="Genomic_DNA"/>
</dbReference>
<organism evidence="3 4">
    <name type="scientific">Folsomia candida</name>
    <name type="common">Springtail</name>
    <dbReference type="NCBI Taxonomy" id="158441"/>
    <lineage>
        <taxon>Eukaryota</taxon>
        <taxon>Metazoa</taxon>
        <taxon>Ecdysozoa</taxon>
        <taxon>Arthropoda</taxon>
        <taxon>Hexapoda</taxon>
        <taxon>Collembola</taxon>
        <taxon>Entomobryomorpha</taxon>
        <taxon>Isotomoidea</taxon>
        <taxon>Isotomidae</taxon>
        <taxon>Proisotominae</taxon>
        <taxon>Folsomia</taxon>
    </lineage>
</organism>
<comment type="caution">
    <text evidence="3">The sequence shown here is derived from an EMBL/GenBank/DDBJ whole genome shotgun (WGS) entry which is preliminary data.</text>
</comment>
<feature type="domain" description="Endonuclease/exonuclease/phosphatase" evidence="2">
    <location>
        <begin position="58"/>
        <end position="219"/>
    </location>
</feature>
<dbReference type="InterPro" id="IPR036691">
    <property type="entry name" value="Endo/exonu/phosph_ase_sf"/>
</dbReference>
<evidence type="ECO:0000313" key="3">
    <source>
        <dbReference type="EMBL" id="OXA64769.1"/>
    </source>
</evidence>
<name>A0A226F4Q7_FOLCA</name>
<dbReference type="AlphaFoldDB" id="A0A226F4Q7"/>
<dbReference type="GO" id="GO:0003824">
    <property type="term" value="F:catalytic activity"/>
    <property type="evidence" value="ECO:0007669"/>
    <property type="project" value="InterPro"/>
</dbReference>
<protein>
    <recommendedName>
        <fullName evidence="2">Endonuclease/exonuclease/phosphatase domain-containing protein</fullName>
    </recommendedName>
</protein>
<feature type="compositionally biased region" description="Basic and acidic residues" evidence="1">
    <location>
        <begin position="238"/>
        <end position="247"/>
    </location>
</feature>
<keyword evidence="4" id="KW-1185">Reference proteome</keyword>
<dbReference type="SUPFAM" id="SSF56219">
    <property type="entry name" value="DNase I-like"/>
    <property type="match status" value="1"/>
</dbReference>
<feature type="region of interest" description="Disordered" evidence="1">
    <location>
        <begin position="285"/>
        <end position="372"/>
    </location>
</feature>
<proteinExistence type="predicted"/>
<dbReference type="Proteomes" id="UP000198287">
    <property type="component" value="Unassembled WGS sequence"/>
</dbReference>
<evidence type="ECO:0000259" key="2">
    <source>
        <dbReference type="Pfam" id="PF03372"/>
    </source>
</evidence>
<dbReference type="Pfam" id="PF03372">
    <property type="entry name" value="Exo_endo_phos"/>
    <property type="match status" value="1"/>
</dbReference>
<gene>
    <name evidence="3" type="ORF">Fcan01_01081</name>
</gene>
<evidence type="ECO:0000256" key="1">
    <source>
        <dbReference type="SAM" id="MobiDB-lite"/>
    </source>
</evidence>
<dbReference type="InterPro" id="IPR005135">
    <property type="entry name" value="Endo/exonuclease/phosphatase"/>
</dbReference>
<accession>A0A226F4Q7</accession>
<feature type="compositionally biased region" description="Acidic residues" evidence="1">
    <location>
        <begin position="313"/>
        <end position="338"/>
    </location>
</feature>
<feature type="region of interest" description="Disordered" evidence="1">
    <location>
        <begin position="238"/>
        <end position="260"/>
    </location>
</feature>
<reference evidence="3 4" key="1">
    <citation type="submission" date="2015-12" db="EMBL/GenBank/DDBJ databases">
        <title>The genome of Folsomia candida.</title>
        <authorList>
            <person name="Faddeeva A."/>
            <person name="Derks M.F."/>
            <person name="Anvar Y."/>
            <person name="Smit S."/>
            <person name="Van Straalen N."/>
            <person name="Roelofs D."/>
        </authorList>
    </citation>
    <scope>NUCLEOTIDE SEQUENCE [LARGE SCALE GENOMIC DNA]</scope>
    <source>
        <strain evidence="3 4">VU population</strain>
        <tissue evidence="3">Whole body</tissue>
    </source>
</reference>
<sequence length="411" mass="47368">MDISETKISGKPSSKLSELINKLKMKRNGFYKIIFVNLQQLKECNIEELQETQRVAGCNVICLSETWHRPHNWPGGQQEERQHLAKLHNALNANTEGRNWFIHDIPCTCIGKINYDAIFGRHGMVIFCHPDLICEQRDVVMPTLNMQIDHRQAAVVLKTKDNKHECHLISCHLRTGDGTGDLDGGLKRLQLRATIDHLLKAPSDAILVAGGDFNIHPTKPFMGELIFQRYKDAVEKEKEAEEERKSEMCNQGVPLKDMSKDEFNSYKRLTQKRYEDNLKANDYQKYVARKNNNVNSSRIAKKRTWDRKNDVQSDAEEESDDEEESDAEEESDDEEEPEVRESTRERRERLATDPNYDHHNDPDNVWGMYSSDSDNVERDETIYAFGHQSQGWKGGCYPSSNKGLHIPSRPP</sequence>
<dbReference type="Gene3D" id="3.60.10.10">
    <property type="entry name" value="Endonuclease/exonuclease/phosphatase"/>
    <property type="match status" value="1"/>
</dbReference>
<feature type="compositionally biased region" description="Basic and acidic residues" evidence="1">
    <location>
        <begin position="339"/>
        <end position="362"/>
    </location>
</feature>
<evidence type="ECO:0000313" key="4">
    <source>
        <dbReference type="Proteomes" id="UP000198287"/>
    </source>
</evidence>